<evidence type="ECO:0000256" key="7">
    <source>
        <dbReference type="SAM" id="MobiDB-lite"/>
    </source>
</evidence>
<comment type="similarity">
    <text evidence="2">Belongs to the X(+)/potassium ATPases subunit beta family.</text>
</comment>
<evidence type="ECO:0000256" key="3">
    <source>
        <dbReference type="ARBA" id="ARBA00022692"/>
    </source>
</evidence>
<evidence type="ECO:0000256" key="6">
    <source>
        <dbReference type="ARBA" id="ARBA00023136"/>
    </source>
</evidence>
<organism evidence="9 10">
    <name type="scientific">Cherax quadricarinatus</name>
    <name type="common">Australian red claw crayfish</name>
    <dbReference type="NCBI Taxonomy" id="27406"/>
    <lineage>
        <taxon>Eukaryota</taxon>
        <taxon>Metazoa</taxon>
        <taxon>Ecdysozoa</taxon>
        <taxon>Arthropoda</taxon>
        <taxon>Crustacea</taxon>
        <taxon>Multicrustacea</taxon>
        <taxon>Malacostraca</taxon>
        <taxon>Eumalacostraca</taxon>
        <taxon>Eucarida</taxon>
        <taxon>Decapoda</taxon>
        <taxon>Pleocyemata</taxon>
        <taxon>Astacidea</taxon>
        <taxon>Parastacoidea</taxon>
        <taxon>Parastacidae</taxon>
        <taxon>Cherax</taxon>
    </lineage>
</organism>
<feature type="non-terminal residue" evidence="9">
    <location>
        <position position="288"/>
    </location>
</feature>
<keyword evidence="5 8" id="KW-1133">Transmembrane helix</keyword>
<evidence type="ECO:0000256" key="4">
    <source>
        <dbReference type="ARBA" id="ARBA00022968"/>
    </source>
</evidence>
<comment type="caution">
    <text evidence="9">The sequence shown here is derived from an EMBL/GenBank/DDBJ whole genome shotgun (WGS) entry which is preliminary data.</text>
</comment>
<keyword evidence="10" id="KW-1185">Reference proteome</keyword>
<dbReference type="GO" id="GO:0030007">
    <property type="term" value="P:intracellular potassium ion homeostasis"/>
    <property type="evidence" value="ECO:0007669"/>
    <property type="project" value="TreeGrafter"/>
</dbReference>
<reference evidence="9 10" key="1">
    <citation type="journal article" date="2024" name="BMC Genomics">
        <title>Genome assembly of redclaw crayfish (Cherax quadricarinatus) provides insights into its immune adaptation and hypoxia tolerance.</title>
        <authorList>
            <person name="Liu Z."/>
            <person name="Zheng J."/>
            <person name="Li H."/>
            <person name="Fang K."/>
            <person name="Wang S."/>
            <person name="He J."/>
            <person name="Zhou D."/>
            <person name="Weng S."/>
            <person name="Chi M."/>
            <person name="Gu Z."/>
            <person name="He J."/>
            <person name="Li F."/>
            <person name="Wang M."/>
        </authorList>
    </citation>
    <scope>NUCLEOTIDE SEQUENCE [LARGE SCALE GENOMIC DNA]</scope>
    <source>
        <strain evidence="9">ZL_2023a</strain>
    </source>
</reference>
<dbReference type="GO" id="GO:0005890">
    <property type="term" value="C:sodium:potassium-exchanging ATPase complex"/>
    <property type="evidence" value="ECO:0007669"/>
    <property type="project" value="InterPro"/>
</dbReference>
<name>A0AAW0VRN3_CHEQU</name>
<evidence type="ECO:0000313" key="10">
    <source>
        <dbReference type="Proteomes" id="UP001445076"/>
    </source>
</evidence>
<keyword evidence="4" id="KW-0735">Signal-anchor</keyword>
<evidence type="ECO:0000256" key="1">
    <source>
        <dbReference type="ARBA" id="ARBA00004606"/>
    </source>
</evidence>
<proteinExistence type="inferred from homology"/>
<dbReference type="GO" id="GO:0036376">
    <property type="term" value="P:sodium ion export across plasma membrane"/>
    <property type="evidence" value="ECO:0007669"/>
    <property type="project" value="TreeGrafter"/>
</dbReference>
<dbReference type="Gene3D" id="2.60.40.1660">
    <property type="entry name" value="Na, k-atpase alpha subunit"/>
    <property type="match status" value="1"/>
</dbReference>
<evidence type="ECO:0000256" key="8">
    <source>
        <dbReference type="SAM" id="Phobius"/>
    </source>
</evidence>
<accession>A0AAW0VRN3</accession>
<dbReference type="GO" id="GO:1990573">
    <property type="term" value="P:potassium ion import across plasma membrane"/>
    <property type="evidence" value="ECO:0007669"/>
    <property type="project" value="TreeGrafter"/>
</dbReference>
<dbReference type="Proteomes" id="UP001445076">
    <property type="component" value="Unassembled WGS sequence"/>
</dbReference>
<sequence>ATMSSKTKYSFNTDTSTNEEYKRHRFLSKREPYRPPTVPYNRKPPQSKGFCNDMKIFIWNPNTNEFMRRTWLSWVKILGFYLLFYTFLAAFFAINMTVFYQTLDTHGRPKYTAQDSLLTNPGLTFRPSANFWSLWYNPSRPDSSLHYVASIRELLQPYMNSTAANMNSRIVYKNCAEESPAKDEVCSFNVEDLGSSCTESNNWGYTTKSPCFFLKINKIIDWVPQAPKKLQDLPNGLQKYINNTDNPEETLTKHVFVWCESDKGELEQPAPGIPLYYYPFINQEGYLR</sequence>
<evidence type="ECO:0000256" key="2">
    <source>
        <dbReference type="ARBA" id="ARBA00005876"/>
    </source>
</evidence>
<dbReference type="PANTHER" id="PTHR11523">
    <property type="entry name" value="SODIUM/POTASSIUM-DEPENDENT ATPASE BETA SUBUNIT"/>
    <property type="match status" value="1"/>
</dbReference>
<dbReference type="PANTHER" id="PTHR11523:SF28">
    <property type="entry name" value="NA_K-ATPASE BETA SUBUNIT ISOFORM 4-RELATED"/>
    <property type="match status" value="1"/>
</dbReference>
<feature type="region of interest" description="Disordered" evidence="7">
    <location>
        <begin position="1"/>
        <end position="23"/>
    </location>
</feature>
<keyword evidence="3 8" id="KW-0812">Transmembrane</keyword>
<dbReference type="GO" id="GO:0006883">
    <property type="term" value="P:intracellular sodium ion homeostasis"/>
    <property type="evidence" value="ECO:0007669"/>
    <property type="project" value="TreeGrafter"/>
</dbReference>
<evidence type="ECO:0000313" key="9">
    <source>
        <dbReference type="EMBL" id="KAK8719485.1"/>
    </source>
</evidence>
<feature type="compositionally biased region" description="Polar residues" evidence="7">
    <location>
        <begin position="1"/>
        <end position="18"/>
    </location>
</feature>
<keyword evidence="6 8" id="KW-0472">Membrane</keyword>
<feature type="transmembrane region" description="Helical" evidence="8">
    <location>
        <begin position="77"/>
        <end position="100"/>
    </location>
</feature>
<protein>
    <submittedName>
        <fullName evidence="9">Uncharacterized protein</fullName>
    </submittedName>
</protein>
<dbReference type="InterPro" id="IPR038702">
    <property type="entry name" value="Na/K_ATPase_sub_beta_sf"/>
</dbReference>
<dbReference type="AlphaFoldDB" id="A0AAW0VRN3"/>
<feature type="non-terminal residue" evidence="9">
    <location>
        <position position="1"/>
    </location>
</feature>
<dbReference type="InterPro" id="IPR000402">
    <property type="entry name" value="Na/K_ATPase_sub_beta"/>
</dbReference>
<dbReference type="GO" id="GO:0001671">
    <property type="term" value="F:ATPase activator activity"/>
    <property type="evidence" value="ECO:0007669"/>
    <property type="project" value="TreeGrafter"/>
</dbReference>
<dbReference type="EMBL" id="JARKIK010002046">
    <property type="protein sequence ID" value="KAK8719485.1"/>
    <property type="molecule type" value="Genomic_DNA"/>
</dbReference>
<comment type="subcellular location">
    <subcellularLocation>
        <location evidence="1">Membrane</location>
        <topology evidence="1">Single-pass type II membrane protein</topology>
    </subcellularLocation>
</comment>
<dbReference type="Pfam" id="PF00287">
    <property type="entry name" value="Na_K-ATPase"/>
    <property type="match status" value="1"/>
</dbReference>
<evidence type="ECO:0000256" key="5">
    <source>
        <dbReference type="ARBA" id="ARBA00022989"/>
    </source>
</evidence>
<gene>
    <name evidence="9" type="ORF">OTU49_014013</name>
</gene>